<dbReference type="Proteomes" id="UP000789860">
    <property type="component" value="Unassembled WGS sequence"/>
</dbReference>
<name>A0ACA9MAQ3_9GLOM</name>
<dbReference type="EMBL" id="CAJVPM010010930">
    <property type="protein sequence ID" value="CAG8577404.1"/>
    <property type="molecule type" value="Genomic_DNA"/>
</dbReference>
<accession>A0ACA9MAQ3</accession>
<keyword evidence="2" id="KW-1185">Reference proteome</keyword>
<proteinExistence type="predicted"/>
<gene>
    <name evidence="1" type="ORF">SCALOS_LOCUS6073</name>
</gene>
<organism evidence="1 2">
    <name type="scientific">Scutellospora calospora</name>
    <dbReference type="NCBI Taxonomy" id="85575"/>
    <lineage>
        <taxon>Eukaryota</taxon>
        <taxon>Fungi</taxon>
        <taxon>Fungi incertae sedis</taxon>
        <taxon>Mucoromycota</taxon>
        <taxon>Glomeromycotina</taxon>
        <taxon>Glomeromycetes</taxon>
        <taxon>Diversisporales</taxon>
        <taxon>Gigasporaceae</taxon>
        <taxon>Scutellospora</taxon>
    </lineage>
</organism>
<sequence>MPRDNSWIYCHNTSYYEKSLEDNIECSIDELEVFQWLSALYVLVD</sequence>
<protein>
    <submittedName>
        <fullName evidence="1">4098_t:CDS:1</fullName>
    </submittedName>
</protein>
<reference evidence="1" key="1">
    <citation type="submission" date="2021-06" db="EMBL/GenBank/DDBJ databases">
        <authorList>
            <person name="Kallberg Y."/>
            <person name="Tangrot J."/>
            <person name="Rosling A."/>
        </authorList>
    </citation>
    <scope>NUCLEOTIDE SEQUENCE</scope>
    <source>
        <strain evidence="1">AU212A</strain>
    </source>
</reference>
<comment type="caution">
    <text evidence="1">The sequence shown here is derived from an EMBL/GenBank/DDBJ whole genome shotgun (WGS) entry which is preliminary data.</text>
</comment>
<evidence type="ECO:0000313" key="1">
    <source>
        <dbReference type="EMBL" id="CAG8577404.1"/>
    </source>
</evidence>
<evidence type="ECO:0000313" key="2">
    <source>
        <dbReference type="Proteomes" id="UP000789860"/>
    </source>
</evidence>